<evidence type="ECO:0000313" key="2">
    <source>
        <dbReference type="EMBL" id="KAK1921824.1"/>
    </source>
</evidence>
<accession>A0AAD9FMC6</accession>
<comment type="caution">
    <text evidence="2">The sequence shown here is derived from an EMBL/GenBank/DDBJ whole genome shotgun (WGS) entry which is preliminary data.</text>
</comment>
<name>A0AAD9FMC6_PAPLA</name>
<reference evidence="2" key="1">
    <citation type="submission" date="2023-02" db="EMBL/GenBank/DDBJ databases">
        <title>Identification and recombinant expression of a fungal hydrolase from Papiliotrema laurentii that hydrolyzes apple cutin and clears colloidal polyester polyurethane.</title>
        <authorList>
            <consortium name="DOE Joint Genome Institute"/>
            <person name="Roman V.A."/>
            <person name="Bojanowski C."/>
            <person name="Crable B.R."/>
            <person name="Wagner D.N."/>
            <person name="Hung C.S."/>
            <person name="Nadeau L.J."/>
            <person name="Schratz L."/>
            <person name="Haridas S."/>
            <person name="Pangilinan J."/>
            <person name="Lipzen A."/>
            <person name="Na H."/>
            <person name="Yan M."/>
            <person name="Ng V."/>
            <person name="Grigoriev I.V."/>
            <person name="Spatafora J.W."/>
            <person name="Barlow D."/>
            <person name="Biffinger J."/>
            <person name="Kelley-Loughnane N."/>
            <person name="Varaljay V.A."/>
            <person name="Crookes-Goodson W.J."/>
        </authorList>
    </citation>
    <scope>NUCLEOTIDE SEQUENCE</scope>
    <source>
        <strain evidence="2">5307AH</strain>
    </source>
</reference>
<proteinExistence type="predicted"/>
<evidence type="ECO:0000256" key="1">
    <source>
        <dbReference type="SAM" id="MobiDB-lite"/>
    </source>
</evidence>
<sequence length="108" mass="11425">MPRLLPSSVATLGLPSFARRFVPPSMKSGTKLTSVSASPPPSASFVSHAPTMTAPTAESGKPLYRRGLSFKDLWHVLKTRYPFSRLPWGATLGSSPGSDGGFPLPTSP</sequence>
<dbReference type="EMBL" id="JAODAN010000010">
    <property type="protein sequence ID" value="KAK1921824.1"/>
    <property type="molecule type" value="Genomic_DNA"/>
</dbReference>
<organism evidence="2 3">
    <name type="scientific">Papiliotrema laurentii</name>
    <name type="common">Cryptococcus laurentii</name>
    <dbReference type="NCBI Taxonomy" id="5418"/>
    <lineage>
        <taxon>Eukaryota</taxon>
        <taxon>Fungi</taxon>
        <taxon>Dikarya</taxon>
        <taxon>Basidiomycota</taxon>
        <taxon>Agaricomycotina</taxon>
        <taxon>Tremellomycetes</taxon>
        <taxon>Tremellales</taxon>
        <taxon>Rhynchogastremaceae</taxon>
        <taxon>Papiliotrema</taxon>
    </lineage>
</organism>
<dbReference type="Proteomes" id="UP001182556">
    <property type="component" value="Unassembled WGS sequence"/>
</dbReference>
<evidence type="ECO:0000313" key="3">
    <source>
        <dbReference type="Proteomes" id="UP001182556"/>
    </source>
</evidence>
<protein>
    <submittedName>
        <fullName evidence="2">Uncharacterized protein</fullName>
    </submittedName>
</protein>
<keyword evidence="3" id="KW-1185">Reference proteome</keyword>
<gene>
    <name evidence="2" type="ORF">DB88DRAFT_474943</name>
</gene>
<feature type="region of interest" description="Disordered" evidence="1">
    <location>
        <begin position="28"/>
        <end position="52"/>
    </location>
</feature>
<dbReference type="AlphaFoldDB" id="A0AAD9FMC6"/>